<keyword evidence="13" id="KW-1185">Reference proteome</keyword>
<evidence type="ECO:0000259" key="11">
    <source>
        <dbReference type="SMART" id="SM00941"/>
    </source>
</evidence>
<dbReference type="GO" id="GO:0006213">
    <property type="term" value="P:pyrimidine nucleoside metabolic process"/>
    <property type="evidence" value="ECO:0007669"/>
    <property type="project" value="InterPro"/>
</dbReference>
<dbReference type="NCBIfam" id="NF004747">
    <property type="entry name" value="PRK06078.1"/>
    <property type="match status" value="1"/>
</dbReference>
<evidence type="ECO:0000256" key="5">
    <source>
        <dbReference type="ARBA" id="ARBA00011889"/>
    </source>
</evidence>
<dbReference type="GO" id="GO:0004645">
    <property type="term" value="F:1,4-alpha-oligoglucan phosphorylase activity"/>
    <property type="evidence" value="ECO:0007669"/>
    <property type="project" value="InterPro"/>
</dbReference>
<dbReference type="Pfam" id="PF02885">
    <property type="entry name" value="Glycos_trans_3N"/>
    <property type="match status" value="1"/>
</dbReference>
<accession>A0A1I6I8J3</accession>
<dbReference type="InterPro" id="IPR017459">
    <property type="entry name" value="Glycosyl_Trfase_fam3_N_dom"/>
</dbReference>
<dbReference type="InterPro" id="IPR017872">
    <property type="entry name" value="Pyrmidine_PPase_CS"/>
</dbReference>
<dbReference type="Pfam" id="PF00591">
    <property type="entry name" value="Glycos_transf_3"/>
    <property type="match status" value="1"/>
</dbReference>
<dbReference type="Gene3D" id="3.90.1170.30">
    <property type="entry name" value="Pyrimidine nucleoside phosphorylase-like, C-terminal domain"/>
    <property type="match status" value="1"/>
</dbReference>
<evidence type="ECO:0000256" key="4">
    <source>
        <dbReference type="ARBA" id="ARBA00011738"/>
    </source>
</evidence>
<dbReference type="Pfam" id="PF07831">
    <property type="entry name" value="PYNP_C"/>
    <property type="match status" value="1"/>
</dbReference>
<dbReference type="InterPro" id="IPR000312">
    <property type="entry name" value="Glycosyl_Trfase_fam3"/>
</dbReference>
<evidence type="ECO:0000256" key="9">
    <source>
        <dbReference type="ARBA" id="ARBA00048453"/>
    </source>
</evidence>
<dbReference type="RefSeq" id="WP_092559169.1">
    <property type="nucleotide sequence ID" value="NZ_FOYZ01000002.1"/>
</dbReference>
<evidence type="ECO:0000313" key="13">
    <source>
        <dbReference type="Proteomes" id="UP000199659"/>
    </source>
</evidence>
<name>A0A1I6I8J3_9FIRM</name>
<dbReference type="STRING" id="37658.SAMN05661086_00549"/>
<dbReference type="OrthoDB" id="9763887at2"/>
<dbReference type="NCBIfam" id="TIGR02644">
    <property type="entry name" value="Y_phosphoryl"/>
    <property type="match status" value="1"/>
</dbReference>
<evidence type="ECO:0000313" key="12">
    <source>
        <dbReference type="EMBL" id="SFR63052.1"/>
    </source>
</evidence>
<dbReference type="GO" id="GO:0006206">
    <property type="term" value="P:pyrimidine nucleobase metabolic process"/>
    <property type="evidence" value="ECO:0007669"/>
    <property type="project" value="InterPro"/>
</dbReference>
<evidence type="ECO:0000256" key="2">
    <source>
        <dbReference type="ARBA" id="ARBA00003877"/>
    </source>
</evidence>
<comment type="catalytic activity">
    <reaction evidence="9">
        <text>uridine + phosphate = alpha-D-ribose 1-phosphate + uracil</text>
        <dbReference type="Rhea" id="RHEA:24388"/>
        <dbReference type="ChEBI" id="CHEBI:16704"/>
        <dbReference type="ChEBI" id="CHEBI:17568"/>
        <dbReference type="ChEBI" id="CHEBI:43474"/>
        <dbReference type="ChEBI" id="CHEBI:57720"/>
        <dbReference type="EC" id="2.4.2.2"/>
    </reaction>
</comment>
<dbReference type="InterPro" id="IPR018090">
    <property type="entry name" value="Pyrmidine_PPas_bac/euk"/>
</dbReference>
<comment type="similarity">
    <text evidence="3">Belongs to the thymidine/pyrimidine-nucleoside phosphorylase family.</text>
</comment>
<evidence type="ECO:0000256" key="7">
    <source>
        <dbReference type="ARBA" id="ARBA00022676"/>
    </source>
</evidence>
<reference evidence="12 13" key="1">
    <citation type="submission" date="2016-10" db="EMBL/GenBank/DDBJ databases">
        <authorList>
            <person name="de Groot N.N."/>
        </authorList>
    </citation>
    <scope>NUCLEOTIDE SEQUENCE [LARGE SCALE GENOMIC DNA]</scope>
    <source>
        <strain evidence="12 13">743A</strain>
    </source>
</reference>
<gene>
    <name evidence="12" type="ORF">SAMN05661086_00549</name>
</gene>
<evidence type="ECO:0000256" key="10">
    <source>
        <dbReference type="ARBA" id="ARBA00048525"/>
    </source>
</evidence>
<comment type="subunit">
    <text evidence="4">Homodimer.</text>
</comment>
<keyword evidence="8" id="KW-0808">Transferase</keyword>
<proteinExistence type="inferred from homology"/>
<evidence type="ECO:0000256" key="3">
    <source>
        <dbReference type="ARBA" id="ARBA00006915"/>
    </source>
</evidence>
<dbReference type="Proteomes" id="UP000199659">
    <property type="component" value="Unassembled WGS sequence"/>
</dbReference>
<dbReference type="SMART" id="SM00941">
    <property type="entry name" value="PYNP_C"/>
    <property type="match status" value="1"/>
</dbReference>
<dbReference type="Gene3D" id="3.40.1030.10">
    <property type="entry name" value="Nucleoside phosphorylase/phosphoribosyltransferase catalytic domain"/>
    <property type="match status" value="1"/>
</dbReference>
<dbReference type="GO" id="GO:0009032">
    <property type="term" value="F:thymidine phosphorylase activity"/>
    <property type="evidence" value="ECO:0007669"/>
    <property type="project" value="TreeGrafter"/>
</dbReference>
<dbReference type="FunFam" id="3.40.1030.10:FF:000003">
    <property type="entry name" value="Pyrimidine-nucleoside phosphorylase"/>
    <property type="match status" value="1"/>
</dbReference>
<organism evidence="12 13">
    <name type="scientific">Anaeromicropila populeti</name>
    <dbReference type="NCBI Taxonomy" id="37658"/>
    <lineage>
        <taxon>Bacteria</taxon>
        <taxon>Bacillati</taxon>
        <taxon>Bacillota</taxon>
        <taxon>Clostridia</taxon>
        <taxon>Lachnospirales</taxon>
        <taxon>Lachnospiraceae</taxon>
        <taxon>Anaeromicropila</taxon>
    </lineage>
</organism>
<dbReference type="PROSITE" id="PS00647">
    <property type="entry name" value="THYMID_PHOSPHORYLASE"/>
    <property type="match status" value="1"/>
</dbReference>
<dbReference type="AlphaFoldDB" id="A0A1I6I8J3"/>
<comment type="function">
    <text evidence="2">Catalyzes phosphorolysis of the pyrimidine nucleosides uridine, thymidine and 2'-deoxyuridine with the formation of the corresponding pyrimidine base and ribose-1-phosphate.</text>
</comment>
<dbReference type="InterPro" id="IPR036566">
    <property type="entry name" value="PYNP-like_C_sf"/>
</dbReference>
<dbReference type="SUPFAM" id="SSF47648">
    <property type="entry name" value="Nucleoside phosphorylase/phosphoribosyltransferase N-terminal domain"/>
    <property type="match status" value="1"/>
</dbReference>
<dbReference type="InterPro" id="IPR000053">
    <property type="entry name" value="Thymidine/pyrmidine_PPase"/>
</dbReference>
<sequence length="441" mass="46913">MRMYDLIEKKKVGTELSDDEIKWMVDGYVKGDIPDYQMSAFLMAVYFNSMTDAELSQLTLAMAHSGDMVDLSKIDGIKADKHSTGGVGDKTTLITAPIVAACGVKIAKMSGRGLGHTGGTIDKLESIPGFQTAIPNADFFDIVNQVGISVIGQSGNLAPADKKLYALRDVTATVDSIPLIAASIMSKKLAAGSDCILLDVKTGSGAFMKSEEDSVKLAEKMVAIGKNAGRKIAALITNMDIPLGNGIGNSLEVIEAIEVLKGNGPADLAEVSFELAANMLYLAGKGTLKDCREEVSKVVRDGSALSKLIDMVKAQGGDVSVIEDTSRFKTAEFVFDMIAPVSGYINHMNAEQIGIASVVLGAGRETKESVIDYSAGIILHKKTNDFVTAGDSIATLYSSSSDVFDSATKLVLEAYKIEKEKKATKDKLVIARVTEEGVEWL</sequence>
<comment type="catalytic activity">
    <reaction evidence="1">
        <text>2'-deoxyuridine + phosphate = 2-deoxy-alpha-D-ribose 1-phosphate + uracil</text>
        <dbReference type="Rhea" id="RHEA:22824"/>
        <dbReference type="ChEBI" id="CHEBI:16450"/>
        <dbReference type="ChEBI" id="CHEBI:17568"/>
        <dbReference type="ChEBI" id="CHEBI:43474"/>
        <dbReference type="ChEBI" id="CHEBI:57259"/>
        <dbReference type="EC" id="2.4.2.2"/>
    </reaction>
</comment>
<dbReference type="EMBL" id="FOYZ01000002">
    <property type="protein sequence ID" value="SFR63052.1"/>
    <property type="molecule type" value="Genomic_DNA"/>
</dbReference>
<dbReference type="InterPro" id="IPR036320">
    <property type="entry name" value="Glycosyl_Trfase_fam3_N_dom_sf"/>
</dbReference>
<dbReference type="PIRSF" id="PIRSF000478">
    <property type="entry name" value="TP_PyNP"/>
    <property type="match status" value="1"/>
</dbReference>
<dbReference type="InterPro" id="IPR013102">
    <property type="entry name" value="PYNP_C"/>
</dbReference>
<dbReference type="EC" id="2.4.2.2" evidence="5"/>
<dbReference type="SUPFAM" id="SSF52418">
    <property type="entry name" value="Nucleoside phosphorylase/phosphoribosyltransferase catalytic domain"/>
    <property type="match status" value="1"/>
</dbReference>
<evidence type="ECO:0000256" key="1">
    <source>
        <dbReference type="ARBA" id="ARBA00001066"/>
    </source>
</evidence>
<feature type="domain" description="Pyrimidine nucleoside phosphorylase C-terminal" evidence="11">
    <location>
        <begin position="344"/>
        <end position="418"/>
    </location>
</feature>
<dbReference type="Gene3D" id="1.20.970.10">
    <property type="entry name" value="Transferase, Pyrimidine Nucleoside Phosphorylase, Chain C"/>
    <property type="match status" value="1"/>
</dbReference>
<evidence type="ECO:0000256" key="6">
    <source>
        <dbReference type="ARBA" id="ARBA00014680"/>
    </source>
</evidence>
<dbReference type="SUPFAM" id="SSF54680">
    <property type="entry name" value="Pyrimidine nucleoside phosphorylase C-terminal domain"/>
    <property type="match status" value="1"/>
</dbReference>
<keyword evidence="7" id="KW-0328">Glycosyltransferase</keyword>
<dbReference type="InterPro" id="IPR035902">
    <property type="entry name" value="Nuc_phospho_transferase"/>
</dbReference>
<evidence type="ECO:0000256" key="8">
    <source>
        <dbReference type="ARBA" id="ARBA00022679"/>
    </source>
</evidence>
<dbReference type="NCBIfam" id="NF004490">
    <property type="entry name" value="PRK05820.1"/>
    <property type="match status" value="1"/>
</dbReference>
<comment type="catalytic activity">
    <reaction evidence="10">
        <text>thymidine + phosphate = 2-deoxy-alpha-D-ribose 1-phosphate + thymine</text>
        <dbReference type="Rhea" id="RHEA:16037"/>
        <dbReference type="ChEBI" id="CHEBI:17748"/>
        <dbReference type="ChEBI" id="CHEBI:17821"/>
        <dbReference type="ChEBI" id="CHEBI:43474"/>
        <dbReference type="ChEBI" id="CHEBI:57259"/>
        <dbReference type="EC" id="2.4.2.2"/>
    </reaction>
</comment>
<dbReference type="PANTHER" id="PTHR10515">
    <property type="entry name" value="THYMIDINE PHOSPHORYLASE"/>
    <property type="match status" value="1"/>
</dbReference>
<protein>
    <recommendedName>
        <fullName evidence="6">Pyrimidine-nucleoside phosphorylase</fullName>
        <ecNumber evidence="5">2.4.2.2</ecNumber>
    </recommendedName>
</protein>
<dbReference type="GO" id="GO:0005829">
    <property type="term" value="C:cytosol"/>
    <property type="evidence" value="ECO:0007669"/>
    <property type="project" value="TreeGrafter"/>
</dbReference>
<dbReference type="PANTHER" id="PTHR10515:SF0">
    <property type="entry name" value="THYMIDINE PHOSPHORYLASE"/>
    <property type="match status" value="1"/>
</dbReference>